<dbReference type="Proteomes" id="UP001310248">
    <property type="component" value="Unassembled WGS sequence"/>
</dbReference>
<organism evidence="3 4">
    <name type="scientific">Agarivorans aestuarii</name>
    <dbReference type="NCBI Taxonomy" id="1563703"/>
    <lineage>
        <taxon>Bacteria</taxon>
        <taxon>Pseudomonadati</taxon>
        <taxon>Pseudomonadota</taxon>
        <taxon>Gammaproteobacteria</taxon>
        <taxon>Alteromonadales</taxon>
        <taxon>Alteromonadaceae</taxon>
        <taxon>Agarivorans</taxon>
    </lineage>
</organism>
<dbReference type="EMBL" id="JAYDYW010000017">
    <property type="protein sequence ID" value="MEE1676059.1"/>
    <property type="molecule type" value="Genomic_DNA"/>
</dbReference>
<feature type="transmembrane region" description="Helical" evidence="2">
    <location>
        <begin position="173"/>
        <end position="192"/>
    </location>
</feature>
<evidence type="ECO:0000313" key="3">
    <source>
        <dbReference type="EMBL" id="MEE1676059.1"/>
    </source>
</evidence>
<feature type="region of interest" description="Disordered" evidence="1">
    <location>
        <begin position="52"/>
        <end position="73"/>
    </location>
</feature>
<reference evidence="4" key="1">
    <citation type="submission" date="2023-07" db="EMBL/GenBank/DDBJ databases">
        <title>Draft genome sequence of Agarivorans aestuarii strain ZMCS4, a CAZymes producing bacteria isolated from the marine brown algae Clodostephus spongiosus.</title>
        <authorList>
            <person name="Lorente B."/>
            <person name="Cabral C."/>
            <person name="Frias J."/>
            <person name="Faria J."/>
            <person name="Toubarro D."/>
        </authorList>
    </citation>
    <scope>NUCLEOTIDE SEQUENCE [LARGE SCALE GENOMIC DNA]</scope>
    <source>
        <strain evidence="4">ZMCS4</strain>
    </source>
</reference>
<evidence type="ECO:0000256" key="2">
    <source>
        <dbReference type="SAM" id="Phobius"/>
    </source>
</evidence>
<feature type="compositionally biased region" description="Polar residues" evidence="1">
    <location>
        <begin position="52"/>
        <end position="67"/>
    </location>
</feature>
<accession>A0ABU7GA64</accession>
<proteinExistence type="predicted"/>
<evidence type="ECO:0000313" key="4">
    <source>
        <dbReference type="Proteomes" id="UP001310248"/>
    </source>
</evidence>
<dbReference type="RefSeq" id="WP_329776794.1">
    <property type="nucleotide sequence ID" value="NZ_JAYDYW010000017.1"/>
</dbReference>
<keyword evidence="4" id="KW-1185">Reference proteome</keyword>
<keyword evidence="2" id="KW-1133">Transmembrane helix</keyword>
<keyword evidence="2" id="KW-0812">Transmembrane</keyword>
<protein>
    <submittedName>
        <fullName evidence="3">Uncharacterized protein</fullName>
    </submittedName>
</protein>
<evidence type="ECO:0000256" key="1">
    <source>
        <dbReference type="SAM" id="MobiDB-lite"/>
    </source>
</evidence>
<reference evidence="3 4" key="2">
    <citation type="submission" date="2023-12" db="EMBL/GenBank/DDBJ databases">
        <authorList>
            <consortium name="Cladostephus spongiosus"/>
            <person name="Lorente B."/>
            <person name="Cabral C."/>
            <person name="Frias J."/>
            <person name="Faria J."/>
            <person name="Toubarro D."/>
        </authorList>
    </citation>
    <scope>NUCLEOTIDE SEQUENCE [LARGE SCALE GENOMIC DNA]</scope>
    <source>
        <strain evidence="3 4">ZMCS4</strain>
    </source>
</reference>
<gene>
    <name evidence="3" type="ORF">SNR37_001386</name>
</gene>
<keyword evidence="2" id="KW-0472">Membrane</keyword>
<name>A0ABU7GA64_9ALTE</name>
<sequence>MSVEINATNNQISILVSNALTAIKNRSTDAQWEQKVKNVADKLAHLSKTIKSSKSNAQHFGNAQQKQAAPEHRFSIKQSTNAKVANMDGLEAAVNQAMKKIGKQLKDESIKSPFKDKKSYELVDMLAGEVSSYEKLLSSLDGLAKSAISTTSTSNAVVIKNATTYLKTQGVNGPSILMLAALSLRVIAMMLASKQKSFDIL</sequence>
<comment type="caution">
    <text evidence="3">The sequence shown here is derived from an EMBL/GenBank/DDBJ whole genome shotgun (WGS) entry which is preliminary data.</text>
</comment>